<comment type="caution">
    <text evidence="2">The sequence shown here is derived from an EMBL/GenBank/DDBJ whole genome shotgun (WGS) entry which is preliminary data.</text>
</comment>
<dbReference type="Proteomes" id="UP001420932">
    <property type="component" value="Unassembled WGS sequence"/>
</dbReference>
<feature type="chain" id="PRO_5042894922" description="PLAT domain-containing protein" evidence="1">
    <location>
        <begin position="26"/>
        <end position="274"/>
    </location>
</feature>
<dbReference type="AlphaFoldDB" id="A0AAP0IHU5"/>
<protein>
    <recommendedName>
        <fullName evidence="4">PLAT domain-containing protein</fullName>
    </recommendedName>
</protein>
<keyword evidence="1" id="KW-0732">Signal</keyword>
<organism evidence="2 3">
    <name type="scientific">Stephania yunnanensis</name>
    <dbReference type="NCBI Taxonomy" id="152371"/>
    <lineage>
        <taxon>Eukaryota</taxon>
        <taxon>Viridiplantae</taxon>
        <taxon>Streptophyta</taxon>
        <taxon>Embryophyta</taxon>
        <taxon>Tracheophyta</taxon>
        <taxon>Spermatophyta</taxon>
        <taxon>Magnoliopsida</taxon>
        <taxon>Ranunculales</taxon>
        <taxon>Menispermaceae</taxon>
        <taxon>Menispermoideae</taxon>
        <taxon>Cissampelideae</taxon>
        <taxon>Stephania</taxon>
    </lineage>
</organism>
<dbReference type="Gene3D" id="2.60.60.20">
    <property type="entry name" value="PLAT/LH2 domain"/>
    <property type="match status" value="2"/>
</dbReference>
<proteinExistence type="predicted"/>
<evidence type="ECO:0000313" key="3">
    <source>
        <dbReference type="Proteomes" id="UP001420932"/>
    </source>
</evidence>
<gene>
    <name evidence="2" type="ORF">Syun_021594</name>
</gene>
<reference evidence="2 3" key="1">
    <citation type="submission" date="2024-01" db="EMBL/GenBank/DDBJ databases">
        <title>Genome assemblies of Stephania.</title>
        <authorList>
            <person name="Yang L."/>
        </authorList>
    </citation>
    <scope>NUCLEOTIDE SEQUENCE [LARGE SCALE GENOMIC DNA]</scope>
    <source>
        <strain evidence="2">YNDBR</strain>
        <tissue evidence="2">Leaf</tissue>
    </source>
</reference>
<evidence type="ECO:0000313" key="2">
    <source>
        <dbReference type="EMBL" id="KAK9114797.1"/>
    </source>
</evidence>
<evidence type="ECO:0000256" key="1">
    <source>
        <dbReference type="SAM" id="SignalP"/>
    </source>
</evidence>
<name>A0AAP0IHU5_9MAGN</name>
<evidence type="ECO:0008006" key="4">
    <source>
        <dbReference type="Google" id="ProtNLM"/>
    </source>
</evidence>
<keyword evidence="3" id="KW-1185">Reference proteome</keyword>
<feature type="signal peptide" evidence="1">
    <location>
        <begin position="1"/>
        <end position="25"/>
    </location>
</feature>
<dbReference type="InterPro" id="IPR036392">
    <property type="entry name" value="PLAT/LH2_dom_sf"/>
</dbReference>
<dbReference type="PANTHER" id="PTHR31718:SF0">
    <property type="entry name" value="PLAT DOMAIN-CONTAINING PROTEIN 2"/>
    <property type="match status" value="1"/>
</dbReference>
<dbReference type="EMBL" id="JBBNAF010000009">
    <property type="protein sequence ID" value="KAK9114797.1"/>
    <property type="molecule type" value="Genomic_DNA"/>
</dbReference>
<dbReference type="PANTHER" id="PTHR31718">
    <property type="entry name" value="PLAT DOMAIN-CONTAINING PROTEIN"/>
    <property type="match status" value="1"/>
</dbReference>
<accession>A0AAP0IHU5</accession>
<sequence>MTKLTNIAPLALFLIIAASFSTLQARDIKDDYCTYEMVISTGASRGPSTKLKVILEAVGGDNINTTNVVKNWGAMGPNYTYFSPNSNDIFRTRLPCLKWSFCNVLIQGEKGELKPHWYINNITVATKGPGINDRFKTFQFREIKSDYCDYEMVVSTGPSRGPSTKLKVILEAIGGDDINTTNVVKNWGAMGLKHTYFLPNSNDIFRTRTRCLEQNFCVVLFQGKKGELKPHWYINNITVATKGPGGIDRFKTFRFNSDNEFSSLWPGISDGECP</sequence>
<dbReference type="SUPFAM" id="SSF49723">
    <property type="entry name" value="Lipase/lipooxygenase domain (PLAT/LH2 domain)"/>
    <property type="match status" value="2"/>
</dbReference>